<dbReference type="STRING" id="304371.MCP_0493"/>
<reference evidence="2 3" key="2">
    <citation type="journal article" date="2008" name="Int. J. Syst. Evol. Microbiol.">
        <title>Methanocella paludicola gen. nov., sp. nov., a methane-producing archaeon, the first isolate of the lineage 'Rice Cluster I', and proposal of the new archaeal order Methanocellales ord. nov.</title>
        <authorList>
            <person name="Sakai S."/>
            <person name="Imachi H."/>
            <person name="Hanada S."/>
            <person name="Ohashi A."/>
            <person name="Harada H."/>
            <person name="Kamagata Y."/>
        </authorList>
    </citation>
    <scope>NUCLEOTIDE SEQUENCE [LARGE SCALE GENOMIC DNA]</scope>
    <source>
        <strain evidence="3">DSM 17711 / JCM 13418 / NBRC 101707 / SANAE</strain>
    </source>
</reference>
<evidence type="ECO:0000313" key="2">
    <source>
        <dbReference type="EMBL" id="BAI60565.1"/>
    </source>
</evidence>
<dbReference type="Gene3D" id="2.60.40.1120">
    <property type="entry name" value="Carboxypeptidase-like, regulatory domain"/>
    <property type="match status" value="1"/>
</dbReference>
<proteinExistence type="predicted"/>
<dbReference type="AlphaFoldDB" id="D1YVU3"/>
<dbReference type="InterPro" id="IPR008969">
    <property type="entry name" value="CarboxyPept-like_regulatory"/>
</dbReference>
<gene>
    <name evidence="2" type="ordered locus">MCP_0493</name>
</gene>
<keyword evidence="3" id="KW-1185">Reference proteome</keyword>
<dbReference type="SUPFAM" id="SSF49464">
    <property type="entry name" value="Carboxypeptidase regulatory domain-like"/>
    <property type="match status" value="1"/>
</dbReference>
<reference evidence="3" key="3">
    <citation type="journal article" date="2011" name="PLoS ONE">
        <title>Genome sequence of a mesophilic hydrogenotrophic methanogen Methanocella paludicola, the first cultivated representative of the order Methanocellales.</title>
        <authorList>
            <person name="Sakai S."/>
            <person name="Takaki Y."/>
            <person name="Shimamura S."/>
            <person name="Sekine M."/>
            <person name="Tajima T."/>
            <person name="Kosugi H."/>
            <person name="Ichikawa N."/>
            <person name="Tasumi E."/>
            <person name="Hiraki A.T."/>
            <person name="Shimizu A."/>
            <person name="Kato Y."/>
            <person name="Nishiko R."/>
            <person name="Mori K."/>
            <person name="Fujita N."/>
            <person name="Imachi H."/>
            <person name="Takai K."/>
        </authorList>
    </citation>
    <scope>NUCLEOTIDE SEQUENCE [LARGE SCALE GENOMIC DNA]</scope>
    <source>
        <strain evidence="3">DSM 17711 / JCM 13418 / NBRC 101707 / SANAE</strain>
    </source>
</reference>
<dbReference type="PANTHER" id="PTHR39198">
    <property type="entry name" value="HYPOTHETICAL MEMBRANE PROTEIN, CONSERVED"/>
    <property type="match status" value="1"/>
</dbReference>
<dbReference type="KEGG" id="mpd:MCP_0493"/>
<dbReference type="InterPro" id="IPR013783">
    <property type="entry name" value="Ig-like_fold"/>
</dbReference>
<feature type="transmembrane region" description="Helical" evidence="1">
    <location>
        <begin position="484"/>
        <end position="506"/>
    </location>
</feature>
<dbReference type="Proteomes" id="UP000001882">
    <property type="component" value="Chromosome"/>
</dbReference>
<evidence type="ECO:0000313" key="3">
    <source>
        <dbReference type="Proteomes" id="UP000001882"/>
    </source>
</evidence>
<keyword evidence="1" id="KW-1133">Transmembrane helix</keyword>
<dbReference type="InParanoid" id="D1YVU3"/>
<organism evidence="2 3">
    <name type="scientific">Methanocella paludicola (strain DSM 17711 / JCM 13418 / NBRC 101707 / SANAE)</name>
    <dbReference type="NCBI Taxonomy" id="304371"/>
    <lineage>
        <taxon>Archaea</taxon>
        <taxon>Methanobacteriati</taxon>
        <taxon>Methanobacteriota</taxon>
        <taxon>Stenosarchaea group</taxon>
        <taxon>Methanomicrobia</taxon>
        <taxon>Methanocellales</taxon>
        <taxon>Methanocellaceae</taxon>
        <taxon>Methanocella</taxon>
    </lineage>
</organism>
<evidence type="ECO:0008006" key="4">
    <source>
        <dbReference type="Google" id="ProtNLM"/>
    </source>
</evidence>
<reference evidence="2 3" key="1">
    <citation type="journal article" date="2007" name="Appl. Environ. Microbiol.">
        <title>Isolation of key methanogens for global methane emission from rice paddy fields: a novel isolate affiliated with the clone cluster rice cluster I.</title>
        <authorList>
            <person name="Sakai S."/>
            <person name="Imachi H."/>
            <person name="Sekiguchi Y."/>
            <person name="Ohashi A."/>
            <person name="Harada H."/>
            <person name="Kamagata Y."/>
        </authorList>
    </citation>
    <scope>NUCLEOTIDE SEQUENCE [LARGE SCALE GENOMIC DNA]</scope>
    <source>
        <strain evidence="3">DSM 17711 / JCM 13418 / NBRC 101707 / SANAE</strain>
    </source>
</reference>
<accession>D1YVU3</accession>
<protein>
    <recommendedName>
        <fullName evidence="4">Alpha-galactosidase NEW3 domain-containing protein</fullName>
    </recommendedName>
</protein>
<dbReference type="PANTHER" id="PTHR39198:SF1">
    <property type="entry name" value="ALPHA-GALACTOSIDASE NEW3 DOMAIN-CONTAINING PROTEIN"/>
    <property type="match status" value="1"/>
</dbReference>
<name>D1YVU3_METPS</name>
<dbReference type="Gene3D" id="2.60.40.10">
    <property type="entry name" value="Immunoglobulins"/>
    <property type="match status" value="1"/>
</dbReference>
<keyword evidence="1" id="KW-0472">Membrane</keyword>
<evidence type="ECO:0000256" key="1">
    <source>
        <dbReference type="SAM" id="Phobius"/>
    </source>
</evidence>
<keyword evidence="1" id="KW-0812">Transmembrane</keyword>
<sequence>MVFAIIQGVRAVKLSGQNAILPATAALLILLYLMPVAAAQSTTGLSLSNSSDSDGRAIYVEGYITGGDEVHDKTTYPIPGAIIYFIKDQQVVNQTKSNAIGYYNVVITSGTYSVVTAAAGFQTLMDEQEFKGTRTLNRQLKKVPYAGIVPYAVNPVLETSPGREAACTICVENSQLQDQYVSFGLQTPEVDGKNWAGWCPEGQMLGIRSGSQREITFMFQYNGDQRGAYVWYVLVTGGSFYAKIPVVVVVKDMPYESLDLYSNYPSRTVKAGDTARFVFSVNNGYARDKPLTLEIQKPDGWGATTGNGTLYYAARAEVASSDFWVYVPQDTPPGPYTVNLTLKGQDVSSNMLTLYLQVEGTPAYEAVIKGYKASAQGYPSINLTDGDAFDIPVRVYNDGEFPIDIMVTAEVGENWAYYMSGAPWDKITVEPGSGSDLIIRSRVPNGTTGNYTAKIYLDGGGQTKTLMALLNVTSSESPPIKSDALGGLLLAGGTAGVITVSLLATARKRRRY</sequence>
<dbReference type="EMBL" id="AP011532">
    <property type="protein sequence ID" value="BAI60565.1"/>
    <property type="molecule type" value="Genomic_DNA"/>
</dbReference>
<dbReference type="eggNOG" id="arCOG02081">
    <property type="taxonomic scope" value="Archaea"/>
</dbReference>